<dbReference type="EMBL" id="CP046522">
    <property type="protein sequence ID" value="QGU96114.1"/>
    <property type="molecule type" value="Genomic_DNA"/>
</dbReference>
<proteinExistence type="predicted"/>
<reference evidence="1 2" key="1">
    <citation type="submission" date="2019-12" db="EMBL/GenBank/DDBJ databases">
        <title>Genome sequenceing of Clostridium bovifaecis.</title>
        <authorList>
            <person name="Yao Y."/>
        </authorList>
    </citation>
    <scope>NUCLEOTIDE SEQUENCE [LARGE SCALE GENOMIC DNA]</scope>
    <source>
        <strain evidence="1 2">BXX</strain>
    </source>
</reference>
<name>A0A6I6F4K3_9CLOT</name>
<gene>
    <name evidence="1" type="ORF">GOM49_14340</name>
</gene>
<dbReference type="Pfam" id="PF14056">
    <property type="entry name" value="DUF4250"/>
    <property type="match status" value="1"/>
</dbReference>
<accession>A0A6I6F4K3</accession>
<dbReference type="InterPro" id="IPR025346">
    <property type="entry name" value="DUF4250"/>
</dbReference>
<dbReference type="Proteomes" id="UP000422764">
    <property type="component" value="Chromosome"/>
</dbReference>
<sequence>MEGKQLLAMDSYILLSLVNMKLRDEFANLKELCGTYEINEKEIKDKLKLVGYEYNESTNQFISL</sequence>
<organism evidence="1 2">
    <name type="scientific">Clostridium bovifaecis</name>
    <dbReference type="NCBI Taxonomy" id="2184719"/>
    <lineage>
        <taxon>Bacteria</taxon>
        <taxon>Bacillati</taxon>
        <taxon>Bacillota</taxon>
        <taxon>Clostridia</taxon>
        <taxon>Eubacteriales</taxon>
        <taxon>Clostridiaceae</taxon>
        <taxon>Clostridium</taxon>
    </lineage>
</organism>
<evidence type="ECO:0000313" key="1">
    <source>
        <dbReference type="EMBL" id="QGU96114.1"/>
    </source>
</evidence>
<keyword evidence="2" id="KW-1185">Reference proteome</keyword>
<evidence type="ECO:0000313" key="2">
    <source>
        <dbReference type="Proteomes" id="UP000422764"/>
    </source>
</evidence>
<dbReference type="AlphaFoldDB" id="A0A6I6F4K3"/>
<protein>
    <submittedName>
        <fullName evidence="1">DUF4250 domain-containing protein</fullName>
    </submittedName>
</protein>